<name>A0A6A7ZL08_RHIML</name>
<reference evidence="1" key="1">
    <citation type="journal article" date="2013" name="Genome Biol.">
        <title>Comparative genomics of the core and accessory genomes of 48 Sinorhizobium strains comprising five genospecies.</title>
        <authorList>
            <person name="Sugawara M."/>
            <person name="Epstein B."/>
            <person name="Badgley B.D."/>
            <person name="Unno T."/>
            <person name="Xu L."/>
            <person name="Reese J."/>
            <person name="Gyaneshwar P."/>
            <person name="Denny R."/>
            <person name="Mudge J."/>
            <person name="Bharti A.K."/>
            <person name="Farmer A.D."/>
            <person name="May G.D."/>
            <person name="Woodward J.E."/>
            <person name="Medigue C."/>
            <person name="Vallenet D."/>
            <person name="Lajus A."/>
            <person name="Rouy Z."/>
            <person name="Martinez-Vaz B."/>
            <person name="Tiffin P."/>
            <person name="Young N.D."/>
            <person name="Sadowsky M.J."/>
        </authorList>
    </citation>
    <scope>NUCLEOTIDE SEQUENCE</scope>
    <source>
        <strain evidence="1">M30</strain>
    </source>
</reference>
<organism evidence="1">
    <name type="scientific">Rhizobium meliloti</name>
    <name type="common">Ensifer meliloti</name>
    <name type="synonym">Sinorhizobium meliloti</name>
    <dbReference type="NCBI Taxonomy" id="382"/>
    <lineage>
        <taxon>Bacteria</taxon>
        <taxon>Pseudomonadati</taxon>
        <taxon>Pseudomonadota</taxon>
        <taxon>Alphaproteobacteria</taxon>
        <taxon>Hyphomicrobiales</taxon>
        <taxon>Rhizobiaceae</taxon>
        <taxon>Sinorhizobium/Ensifer group</taxon>
        <taxon>Sinorhizobium</taxon>
    </lineage>
</organism>
<sequence>MRTTLMAIRETLMRRRHEPIAVVGRWLRQVLQGYLNYHAVLDNLRRLGGFRWEVGRAWRHALMRRSQRGTVRNSVRWAGFIS</sequence>
<protein>
    <submittedName>
        <fullName evidence="1">Uncharacterized protein</fullName>
    </submittedName>
</protein>
<proteinExistence type="predicted"/>
<accession>A0A6A7ZL08</accession>
<dbReference type="EMBL" id="WISP01000031">
    <property type="protein sequence ID" value="MQW02919.1"/>
    <property type="molecule type" value="Genomic_DNA"/>
</dbReference>
<dbReference type="AlphaFoldDB" id="A0A6A7ZL08"/>
<evidence type="ECO:0000313" key="1">
    <source>
        <dbReference type="EMBL" id="MQW02919.1"/>
    </source>
</evidence>
<comment type="caution">
    <text evidence="1">The sequence shown here is derived from an EMBL/GenBank/DDBJ whole genome shotgun (WGS) entry which is preliminary data.</text>
</comment>
<gene>
    <name evidence="1" type="ORF">GHK45_03540</name>
</gene>